<dbReference type="Pfam" id="PF01189">
    <property type="entry name" value="Methyltr_RsmB-F"/>
    <property type="match status" value="1"/>
</dbReference>
<dbReference type="EMBL" id="CP002547">
    <property type="protein sequence ID" value="ADY56854.1"/>
    <property type="molecule type" value="Genomic_DNA"/>
</dbReference>
<evidence type="ECO:0000259" key="8">
    <source>
        <dbReference type="PROSITE" id="PS51686"/>
    </source>
</evidence>
<dbReference type="PANTHER" id="PTHR22807">
    <property type="entry name" value="NOP2 YEAST -RELATED NOL1/NOP2/FMU SUN DOMAIN-CONTAINING"/>
    <property type="match status" value="1"/>
</dbReference>
<dbReference type="Gene3D" id="3.30.70.1170">
    <property type="entry name" value="Sun protein, domain 3"/>
    <property type="match status" value="1"/>
</dbReference>
<dbReference type="eggNOG" id="COG0144">
    <property type="taxonomic scope" value="Bacteria"/>
</dbReference>
<protein>
    <submittedName>
        <fullName evidence="9">RNA methylase, NOL1/NOP2/sun family</fullName>
    </submittedName>
</protein>
<dbReference type="KEGG" id="sgy:Sgly_2575"/>
<feature type="binding site" evidence="6">
    <location>
        <position position="184"/>
    </location>
    <ligand>
        <name>S-adenosyl-L-methionine</name>
        <dbReference type="ChEBI" id="CHEBI:59789"/>
    </ligand>
</feature>
<feature type="domain" description="SAM-dependent MTase RsmB/NOP-type" evidence="8">
    <location>
        <begin position="28"/>
        <end position="300"/>
    </location>
</feature>
<evidence type="ECO:0000313" key="10">
    <source>
        <dbReference type="Proteomes" id="UP000007488"/>
    </source>
</evidence>
<evidence type="ECO:0000256" key="7">
    <source>
        <dbReference type="SAM" id="MobiDB-lite"/>
    </source>
</evidence>
<proteinExistence type="inferred from homology"/>
<feature type="region of interest" description="Disordered" evidence="7">
    <location>
        <begin position="304"/>
        <end position="348"/>
    </location>
</feature>
<feature type="compositionally biased region" description="Polar residues" evidence="7">
    <location>
        <begin position="325"/>
        <end position="339"/>
    </location>
</feature>
<dbReference type="STRING" id="645991.Sgly_2575"/>
<feature type="active site" description="Nucleophile" evidence="6">
    <location>
        <position position="237"/>
    </location>
</feature>
<dbReference type="RefSeq" id="WP_013625719.1">
    <property type="nucleotide sequence ID" value="NC_015172.1"/>
</dbReference>
<dbReference type="InterPro" id="IPR049560">
    <property type="entry name" value="MeTrfase_RsmB-F_NOP2_cat"/>
</dbReference>
<comment type="similarity">
    <text evidence="6">Belongs to the class I-like SAM-binding methyltransferase superfamily. RsmB/NOP family.</text>
</comment>
<dbReference type="Pfam" id="PF17125">
    <property type="entry name" value="Methyltr_RsmF_N"/>
    <property type="match status" value="1"/>
</dbReference>
<dbReference type="PROSITE" id="PS51686">
    <property type="entry name" value="SAM_MT_RSMB_NOP"/>
    <property type="match status" value="1"/>
</dbReference>
<comment type="caution">
    <text evidence="6">Lacks conserved residue(s) required for the propagation of feature annotation.</text>
</comment>
<dbReference type="Pfam" id="PF13636">
    <property type="entry name" value="Methyltranf_PUA"/>
    <property type="match status" value="1"/>
</dbReference>
<keyword evidence="10" id="KW-1185">Reference proteome</keyword>
<gene>
    <name evidence="9" type="ordered locus">Sgly_2575</name>
</gene>
<dbReference type="Gene3D" id="2.30.130.60">
    <property type="match status" value="1"/>
</dbReference>
<evidence type="ECO:0000256" key="4">
    <source>
        <dbReference type="ARBA" id="ARBA00022691"/>
    </source>
</evidence>
<dbReference type="Proteomes" id="UP000007488">
    <property type="component" value="Chromosome"/>
</dbReference>
<feature type="binding site" evidence="6">
    <location>
        <begin position="115"/>
        <end position="121"/>
    </location>
    <ligand>
        <name>S-adenosyl-L-methionine</name>
        <dbReference type="ChEBI" id="CHEBI:59789"/>
    </ligand>
</feature>
<dbReference type="eggNOG" id="COG3270">
    <property type="taxonomic scope" value="Bacteria"/>
</dbReference>
<dbReference type="GO" id="GO:0001510">
    <property type="term" value="P:RNA methylation"/>
    <property type="evidence" value="ECO:0007669"/>
    <property type="project" value="InterPro"/>
</dbReference>
<feature type="region of interest" description="Disordered" evidence="7">
    <location>
        <begin position="367"/>
        <end position="399"/>
    </location>
</feature>
<dbReference type="InterPro" id="IPR001678">
    <property type="entry name" value="MeTrfase_RsmB-F_NOP2_dom"/>
</dbReference>
<dbReference type="GO" id="GO:0003723">
    <property type="term" value="F:RNA binding"/>
    <property type="evidence" value="ECO:0007669"/>
    <property type="project" value="UniProtKB-UniRule"/>
</dbReference>
<keyword evidence="3 6" id="KW-0808">Transferase</keyword>
<keyword evidence="1" id="KW-0963">Cytoplasm</keyword>
<dbReference type="InterPro" id="IPR031340">
    <property type="entry name" value="RsmF_methylt_CI"/>
</dbReference>
<organism evidence="9 10">
    <name type="scientific">Syntrophobotulus glycolicus (strain DSM 8271 / FlGlyR)</name>
    <dbReference type="NCBI Taxonomy" id="645991"/>
    <lineage>
        <taxon>Bacteria</taxon>
        <taxon>Bacillati</taxon>
        <taxon>Bacillota</taxon>
        <taxon>Clostridia</taxon>
        <taxon>Eubacteriales</taxon>
        <taxon>Desulfitobacteriaceae</taxon>
        <taxon>Syntrophobotulus</taxon>
    </lineage>
</organism>
<dbReference type="GO" id="GO:0008173">
    <property type="term" value="F:RNA methyltransferase activity"/>
    <property type="evidence" value="ECO:0007669"/>
    <property type="project" value="InterPro"/>
</dbReference>
<name>F0SWL4_SYNGF</name>
<reference evidence="10" key="2">
    <citation type="submission" date="2011-02" db="EMBL/GenBank/DDBJ databases">
        <title>The complete genome of Syntrophobotulus glycolicus DSM 8271.</title>
        <authorList>
            <person name="Lucas S."/>
            <person name="Copeland A."/>
            <person name="Lapidus A."/>
            <person name="Bruce D."/>
            <person name="Goodwin L."/>
            <person name="Pitluck S."/>
            <person name="Kyrpides N."/>
            <person name="Mavromatis K."/>
            <person name="Pagani I."/>
            <person name="Ivanova N."/>
            <person name="Mikhailova N."/>
            <person name="Chertkov O."/>
            <person name="Held B."/>
            <person name="Detter J.C."/>
            <person name="Tapia R."/>
            <person name="Han C."/>
            <person name="Land M."/>
            <person name="Hauser L."/>
            <person name="Markowitz V."/>
            <person name="Cheng J.-F."/>
            <person name="Hugenholtz P."/>
            <person name="Woyke T."/>
            <person name="Wu D."/>
            <person name="Spring S."/>
            <person name="Schroeder M."/>
            <person name="Brambilla E."/>
            <person name="Klenk H.-P."/>
            <person name="Eisen J.A."/>
        </authorList>
    </citation>
    <scope>NUCLEOTIDE SEQUENCE [LARGE SCALE GENOMIC DNA]</scope>
    <source>
        <strain evidence="10">DSM 8271 / FlGlyR</strain>
    </source>
</reference>
<evidence type="ECO:0000256" key="5">
    <source>
        <dbReference type="ARBA" id="ARBA00022884"/>
    </source>
</evidence>
<dbReference type="CDD" id="cd02440">
    <property type="entry name" value="AdoMet_MTases"/>
    <property type="match status" value="1"/>
</dbReference>
<sequence>MKEISTLSLPQTFQKRMADLLGPELPDFLASYLRPRSNSLRVNTLKITPEDFAALGLFPLKPVPWCPEGFYYAYQDYPGKHPYHQAGVYYIQEPSAMAVAAYLDPRPGDCVLDLAAAPGGKSTQIASSLQGQGLLWSNEIDRKRSRILLENLERWGTARMIVSCETPENLSQALPGFFHKILLDAPCSGEGMFRKDPGALRHWSVQHVLSCAFRQQKILESAASLLKEGGTLVYSTCTFSPEENEYCIINFLNNHPDFGLEPLPKLHPDFVESALLPGTIRLYPHRVDGEGHFIARLMRKPSSAVPLGEKTAGQQSREKHLPGHHQNTTHRQGQGNTPNKKTKSPDLSLVSDSEIFSDLRDLLRPEAGDLLSDDPSSGNPSSGNPSSGNPSSGDLSSGGLFSSGRHSLISHEGHYWLDPLAGKLLPKLNILCRGLYLGQKKTGRFLPGYALAHAQEAGHFKEYSSFLAGSLELEAYLHGEEISSPGPDGWTVIGVDSFPLGWGRRSGGRLKNHYPKNLRQ</sequence>
<evidence type="ECO:0000256" key="6">
    <source>
        <dbReference type="PROSITE-ProRule" id="PRU01023"/>
    </source>
</evidence>
<evidence type="ECO:0000313" key="9">
    <source>
        <dbReference type="EMBL" id="ADY56854.1"/>
    </source>
</evidence>
<dbReference type="InterPro" id="IPR031341">
    <property type="entry name" value="Methyltr_RsmF_N"/>
</dbReference>
<dbReference type="InterPro" id="IPR027391">
    <property type="entry name" value="Nol1_Nop2_Fmu_2"/>
</dbReference>
<dbReference type="PRINTS" id="PR02008">
    <property type="entry name" value="RCMTFAMILY"/>
</dbReference>
<dbReference type="InterPro" id="IPR029063">
    <property type="entry name" value="SAM-dependent_MTases_sf"/>
</dbReference>
<evidence type="ECO:0000256" key="1">
    <source>
        <dbReference type="ARBA" id="ARBA00022490"/>
    </source>
</evidence>
<dbReference type="InterPro" id="IPR023267">
    <property type="entry name" value="RCMT"/>
</dbReference>
<accession>F0SWL4</accession>
<dbReference type="PANTHER" id="PTHR22807:SF30">
    <property type="entry name" value="28S RRNA (CYTOSINE(4447)-C(5))-METHYLTRANSFERASE-RELATED"/>
    <property type="match status" value="1"/>
</dbReference>
<feature type="compositionally biased region" description="Low complexity" evidence="7">
    <location>
        <begin position="368"/>
        <end position="399"/>
    </location>
</feature>
<evidence type="ECO:0000256" key="2">
    <source>
        <dbReference type="ARBA" id="ARBA00022603"/>
    </source>
</evidence>
<dbReference type="Pfam" id="PF17126">
    <property type="entry name" value="RsmF_methylt_CI"/>
    <property type="match status" value="1"/>
</dbReference>
<dbReference type="Gene3D" id="3.40.50.150">
    <property type="entry name" value="Vaccinia Virus protein VP39"/>
    <property type="match status" value="1"/>
</dbReference>
<keyword evidence="5 6" id="KW-0694">RNA-binding</keyword>
<reference evidence="9 10" key="1">
    <citation type="journal article" date="2011" name="Stand. Genomic Sci.">
        <title>Complete genome sequence of Syntrophobotulus glycolicus type strain (FlGlyR).</title>
        <authorList>
            <person name="Han C."/>
            <person name="Mwirichia R."/>
            <person name="Chertkov O."/>
            <person name="Held B."/>
            <person name="Lapidus A."/>
            <person name="Nolan M."/>
            <person name="Lucas S."/>
            <person name="Hammon N."/>
            <person name="Deshpande S."/>
            <person name="Cheng J.F."/>
            <person name="Tapia R."/>
            <person name="Goodwin L."/>
            <person name="Pitluck S."/>
            <person name="Huntemann M."/>
            <person name="Liolios K."/>
            <person name="Ivanova N."/>
            <person name="Pagani I."/>
            <person name="Mavromatis K."/>
            <person name="Ovchinikova G."/>
            <person name="Pati A."/>
            <person name="Chen A."/>
            <person name="Palaniappan K."/>
            <person name="Land M."/>
            <person name="Hauser L."/>
            <person name="Brambilla E.M."/>
            <person name="Rohde M."/>
            <person name="Spring S."/>
            <person name="Sikorski J."/>
            <person name="Goker M."/>
            <person name="Woyke T."/>
            <person name="Bristow J."/>
            <person name="Eisen J.A."/>
            <person name="Markowitz V."/>
            <person name="Hugenholtz P."/>
            <person name="Kyrpides N.C."/>
            <person name="Klenk H.P."/>
            <person name="Detter J.C."/>
        </authorList>
    </citation>
    <scope>NUCLEOTIDE SEQUENCE [LARGE SCALE GENOMIC DNA]</scope>
    <source>
        <strain evidence="10">DSM 8271 / FlGlyR</strain>
    </source>
</reference>
<evidence type="ECO:0000256" key="3">
    <source>
        <dbReference type="ARBA" id="ARBA00022679"/>
    </source>
</evidence>
<dbReference type="HOGENOM" id="CLU_005316_6_1_9"/>
<feature type="binding site" evidence="6">
    <location>
        <position position="139"/>
    </location>
    <ligand>
        <name>S-adenosyl-L-methionine</name>
        <dbReference type="ChEBI" id="CHEBI:59789"/>
    </ligand>
</feature>
<keyword evidence="4 6" id="KW-0949">S-adenosyl-L-methionine</keyword>
<dbReference type="SUPFAM" id="SSF53335">
    <property type="entry name" value="S-adenosyl-L-methionine-dependent methyltransferases"/>
    <property type="match status" value="1"/>
</dbReference>
<keyword evidence="2 6" id="KW-0489">Methyltransferase</keyword>
<dbReference type="AlphaFoldDB" id="F0SWL4"/>